<organism evidence="2 3">
    <name type="scientific">Candidatus Rhodoblastus alkanivorans</name>
    <dbReference type="NCBI Taxonomy" id="2954117"/>
    <lineage>
        <taxon>Bacteria</taxon>
        <taxon>Pseudomonadati</taxon>
        <taxon>Pseudomonadota</taxon>
        <taxon>Alphaproteobacteria</taxon>
        <taxon>Hyphomicrobiales</taxon>
        <taxon>Rhodoblastaceae</taxon>
        <taxon>Rhodoblastus</taxon>
    </lineage>
</organism>
<dbReference type="Pfam" id="PF13439">
    <property type="entry name" value="Glyco_transf_4"/>
    <property type="match status" value="1"/>
</dbReference>
<evidence type="ECO:0000259" key="1">
    <source>
        <dbReference type="Pfam" id="PF13439"/>
    </source>
</evidence>
<dbReference type="EMBL" id="JAIVFP010000001">
    <property type="protein sequence ID" value="MCI4684187.1"/>
    <property type="molecule type" value="Genomic_DNA"/>
</dbReference>
<keyword evidence="3" id="KW-1185">Reference proteome</keyword>
<sequence>MRILFVSYMHPSVTPGGAQQVADEMRQAAIARGHEAFMVAALEADQEGAFGKPGAPIVPMPGEKNQYFYFPQHYNFVHKSVGEWRSLKFFHNLVASIAPDVIHFHHYHRIGVESIRAARMAAPDARICMTFHEMMAICLAGGQMVKTTNRDLCRKATPIDCHGCFEHLRPEFFTLREARLQAILDECDFFFFPSEFISRRYQDWGLDPAKCHVVPNGQVHPEPRVERSRHSRGVNRFGFFGQFIDNKGIDVILDAVLLLAREERLPEGGVEIMINGGNRHYATKDYLARVDALIAEIRALDDDRVRIHELGRYSRDELAERMMMVDWVIAPSTWWEVFGLVVSEAWMFGRPAIVSDIAGLGERVKHEVNGFTFPARNSAALADLIAELAGNELEWRRAHEGIKPDWSELDMFDAHMQVWGEPEGKPAPPPKPDAKALAAEIGPEKFPNLEALFGSVDEA</sequence>
<dbReference type="InterPro" id="IPR050194">
    <property type="entry name" value="Glycosyltransferase_grp1"/>
</dbReference>
<dbReference type="Pfam" id="PF13692">
    <property type="entry name" value="Glyco_trans_1_4"/>
    <property type="match status" value="1"/>
</dbReference>
<dbReference type="RefSeq" id="WP_243068095.1">
    <property type="nucleotide sequence ID" value="NZ_JAIVFK010000015.1"/>
</dbReference>
<reference evidence="2" key="1">
    <citation type="journal article" date="2022" name="ISME J.">
        <title>Identification of active gaseous-alkane degraders at natural gas seeps.</title>
        <authorList>
            <person name="Farhan Ul Haque M."/>
            <person name="Hernandez M."/>
            <person name="Crombie A.T."/>
            <person name="Murrell J.C."/>
        </authorList>
    </citation>
    <scope>NUCLEOTIDE SEQUENCE</scope>
    <source>
        <strain evidence="2">PC2</strain>
    </source>
</reference>
<comment type="caution">
    <text evidence="2">The sequence shown here is derived from an EMBL/GenBank/DDBJ whole genome shotgun (WGS) entry which is preliminary data.</text>
</comment>
<feature type="domain" description="Glycosyltransferase subfamily 4-like N-terminal" evidence="1">
    <location>
        <begin position="15"/>
        <end position="217"/>
    </location>
</feature>
<dbReference type="Proteomes" id="UP001139104">
    <property type="component" value="Unassembled WGS sequence"/>
</dbReference>
<dbReference type="GO" id="GO:0016757">
    <property type="term" value="F:glycosyltransferase activity"/>
    <property type="evidence" value="ECO:0007669"/>
    <property type="project" value="UniProtKB-KW"/>
</dbReference>
<keyword evidence="2" id="KW-0808">Transferase</keyword>
<gene>
    <name evidence="2" type="ORF">K2U94_15695</name>
</gene>
<evidence type="ECO:0000313" key="2">
    <source>
        <dbReference type="EMBL" id="MCI4684187.1"/>
    </source>
</evidence>
<keyword evidence="2" id="KW-0328">Glycosyltransferase</keyword>
<dbReference type="InterPro" id="IPR028098">
    <property type="entry name" value="Glyco_trans_4-like_N"/>
</dbReference>
<evidence type="ECO:0000313" key="3">
    <source>
        <dbReference type="Proteomes" id="UP001139104"/>
    </source>
</evidence>
<dbReference type="Gene3D" id="3.40.50.2000">
    <property type="entry name" value="Glycogen Phosphorylase B"/>
    <property type="match status" value="2"/>
</dbReference>
<dbReference type="EC" id="2.4.-.-" evidence="2"/>
<dbReference type="PANTHER" id="PTHR45947:SF3">
    <property type="entry name" value="SULFOQUINOVOSYL TRANSFERASE SQD2"/>
    <property type="match status" value="1"/>
</dbReference>
<name>A0ABS9ZC44_9HYPH</name>
<protein>
    <submittedName>
        <fullName evidence="2">Glycosyltransferase</fullName>
        <ecNumber evidence="2">2.4.-.-</ecNumber>
    </submittedName>
</protein>
<dbReference type="PANTHER" id="PTHR45947">
    <property type="entry name" value="SULFOQUINOVOSYL TRANSFERASE SQD2"/>
    <property type="match status" value="1"/>
</dbReference>
<proteinExistence type="predicted"/>
<accession>A0ABS9ZC44</accession>
<dbReference type="SUPFAM" id="SSF53756">
    <property type="entry name" value="UDP-Glycosyltransferase/glycogen phosphorylase"/>
    <property type="match status" value="1"/>
</dbReference>